<feature type="region of interest" description="Disordered" evidence="1">
    <location>
        <begin position="26"/>
        <end position="81"/>
    </location>
</feature>
<evidence type="ECO:0000313" key="3">
    <source>
        <dbReference type="Proteomes" id="UP001352852"/>
    </source>
</evidence>
<evidence type="ECO:0000313" key="2">
    <source>
        <dbReference type="EMBL" id="MED6266107.1"/>
    </source>
</evidence>
<organism evidence="2 3">
    <name type="scientific">Characodon lateralis</name>
    <dbReference type="NCBI Taxonomy" id="208331"/>
    <lineage>
        <taxon>Eukaryota</taxon>
        <taxon>Metazoa</taxon>
        <taxon>Chordata</taxon>
        <taxon>Craniata</taxon>
        <taxon>Vertebrata</taxon>
        <taxon>Euteleostomi</taxon>
        <taxon>Actinopterygii</taxon>
        <taxon>Neopterygii</taxon>
        <taxon>Teleostei</taxon>
        <taxon>Neoteleostei</taxon>
        <taxon>Acanthomorphata</taxon>
        <taxon>Ovalentaria</taxon>
        <taxon>Atherinomorphae</taxon>
        <taxon>Cyprinodontiformes</taxon>
        <taxon>Goodeidae</taxon>
        <taxon>Characodon</taxon>
    </lineage>
</organism>
<name>A0ABU7CTU6_9TELE</name>
<feature type="non-terminal residue" evidence="2">
    <location>
        <position position="81"/>
    </location>
</feature>
<gene>
    <name evidence="2" type="ORF">CHARACLAT_032250</name>
</gene>
<dbReference type="Proteomes" id="UP001352852">
    <property type="component" value="Unassembled WGS sequence"/>
</dbReference>
<reference evidence="2 3" key="1">
    <citation type="submission" date="2021-06" db="EMBL/GenBank/DDBJ databases">
        <authorList>
            <person name="Palmer J.M."/>
        </authorList>
    </citation>
    <scope>NUCLEOTIDE SEQUENCE [LARGE SCALE GENOMIC DNA]</scope>
    <source>
        <strain evidence="2 3">CL_MEX2019</strain>
        <tissue evidence="2">Muscle</tissue>
    </source>
</reference>
<feature type="compositionally biased region" description="Polar residues" evidence="1">
    <location>
        <begin position="66"/>
        <end position="81"/>
    </location>
</feature>
<feature type="non-terminal residue" evidence="2">
    <location>
        <position position="1"/>
    </location>
</feature>
<evidence type="ECO:0000256" key="1">
    <source>
        <dbReference type="SAM" id="MobiDB-lite"/>
    </source>
</evidence>
<sequence length="81" mass="9300">IIQRTIRAAVEQHFFELKTTISQDLGVYDSQGMTPSEPEEQGCHDDEEQQTDPEEAPCDTERETPLDQTEQHIQQSQNDPE</sequence>
<accession>A0ABU7CTU6</accession>
<dbReference type="EMBL" id="JAHUTJ010005644">
    <property type="protein sequence ID" value="MED6266107.1"/>
    <property type="molecule type" value="Genomic_DNA"/>
</dbReference>
<proteinExistence type="predicted"/>
<feature type="compositionally biased region" description="Acidic residues" evidence="1">
    <location>
        <begin position="37"/>
        <end position="58"/>
    </location>
</feature>
<comment type="caution">
    <text evidence="2">The sequence shown here is derived from an EMBL/GenBank/DDBJ whole genome shotgun (WGS) entry which is preliminary data.</text>
</comment>
<protein>
    <submittedName>
        <fullName evidence="2">Uncharacterized protein</fullName>
    </submittedName>
</protein>
<keyword evidence="3" id="KW-1185">Reference proteome</keyword>